<feature type="compositionally biased region" description="Basic and acidic residues" evidence="1">
    <location>
        <begin position="167"/>
        <end position="199"/>
    </location>
</feature>
<evidence type="ECO:0000256" key="1">
    <source>
        <dbReference type="SAM" id="MobiDB-lite"/>
    </source>
</evidence>
<feature type="compositionally biased region" description="Basic and acidic residues" evidence="1">
    <location>
        <begin position="137"/>
        <end position="161"/>
    </location>
</feature>
<dbReference type="Proteomes" id="UP000001554">
    <property type="component" value="Chromosome 4"/>
</dbReference>
<feature type="compositionally biased region" description="Polar residues" evidence="1">
    <location>
        <begin position="102"/>
        <end position="112"/>
    </location>
</feature>
<dbReference type="AlphaFoldDB" id="A0A9J7L2Z6"/>
<name>A0A9J7L2Z6_BRAFL</name>
<evidence type="ECO:0000313" key="3">
    <source>
        <dbReference type="Proteomes" id="UP000001554"/>
    </source>
</evidence>
<proteinExistence type="predicted"/>
<feature type="region of interest" description="Disordered" evidence="1">
    <location>
        <begin position="61"/>
        <end position="112"/>
    </location>
</feature>
<accession>A0A9J7L2Z6</accession>
<dbReference type="GeneID" id="118414950"/>
<protein>
    <submittedName>
        <fullName evidence="4">Protein PXR1-like</fullName>
    </submittedName>
</protein>
<evidence type="ECO:0000313" key="4">
    <source>
        <dbReference type="RefSeq" id="XP_035675189.1"/>
    </source>
</evidence>
<keyword evidence="3" id="KW-1185">Reference proteome</keyword>
<dbReference type="KEGG" id="bfo:118414950"/>
<dbReference type="RefSeq" id="XP_035675189.1">
    <property type="nucleotide sequence ID" value="XM_035819296.1"/>
</dbReference>
<feature type="compositionally biased region" description="Basic residues" evidence="1">
    <location>
        <begin position="124"/>
        <end position="136"/>
    </location>
</feature>
<evidence type="ECO:0000256" key="2">
    <source>
        <dbReference type="SAM" id="Phobius"/>
    </source>
</evidence>
<feature type="region of interest" description="Disordered" evidence="1">
    <location>
        <begin position="124"/>
        <end position="234"/>
    </location>
</feature>
<organism evidence="3 4">
    <name type="scientific">Branchiostoma floridae</name>
    <name type="common">Florida lancelet</name>
    <name type="synonym">Amphioxus</name>
    <dbReference type="NCBI Taxonomy" id="7739"/>
    <lineage>
        <taxon>Eukaryota</taxon>
        <taxon>Metazoa</taxon>
        <taxon>Chordata</taxon>
        <taxon>Cephalochordata</taxon>
        <taxon>Leptocardii</taxon>
        <taxon>Amphioxiformes</taxon>
        <taxon>Branchiostomatidae</taxon>
        <taxon>Branchiostoma</taxon>
    </lineage>
</organism>
<keyword evidence="2" id="KW-0472">Membrane</keyword>
<reference evidence="4" key="2">
    <citation type="submission" date="2025-08" db="UniProtKB">
        <authorList>
            <consortium name="RefSeq"/>
        </authorList>
    </citation>
    <scope>IDENTIFICATION</scope>
    <source>
        <strain evidence="4">S238N-H82</strain>
        <tissue evidence="4">Testes</tissue>
    </source>
</reference>
<gene>
    <name evidence="4" type="primary">LOC118414950</name>
</gene>
<feature type="transmembrane region" description="Helical" evidence="2">
    <location>
        <begin position="12"/>
        <end position="38"/>
    </location>
</feature>
<keyword evidence="2" id="KW-1133">Transmembrane helix</keyword>
<reference evidence="3" key="1">
    <citation type="journal article" date="2020" name="Nat. Ecol. Evol.">
        <title>Deeply conserved synteny resolves early events in vertebrate evolution.</title>
        <authorList>
            <person name="Simakov O."/>
            <person name="Marletaz F."/>
            <person name="Yue J.X."/>
            <person name="O'Connell B."/>
            <person name="Jenkins J."/>
            <person name="Brandt A."/>
            <person name="Calef R."/>
            <person name="Tung C.H."/>
            <person name="Huang T.K."/>
            <person name="Schmutz J."/>
            <person name="Satoh N."/>
            <person name="Yu J.K."/>
            <person name="Putnam N.H."/>
            <person name="Green R.E."/>
            <person name="Rokhsar D.S."/>
        </authorList>
    </citation>
    <scope>NUCLEOTIDE SEQUENCE [LARGE SCALE GENOMIC DNA]</scope>
    <source>
        <strain evidence="3">S238N-H82</strain>
    </source>
</reference>
<dbReference type="OMA" id="DNDATDR"/>
<sequence>MSTVYPMKMSGAGIIIMTAVLVFLVCLIIILKIIHLTWTPGGKRKKKSSGSEVPWLKRMSMRLSRRKKSPEDITDNDATDRTVSMTLSEKESESTRSETPTVTANNNKRMSTWSVVSHVGKVAFGKKGHKASKKEKRATIKEKHERKESKKDKGKEKSEAKDLDEEKGEKEGSMKEKRRESKKEKSERRESKKAKSERKLSKKKSKKDRMSLSKHLSTLPGEVPPIIERKFSIP</sequence>
<keyword evidence="2" id="KW-0812">Transmembrane</keyword>